<gene>
    <name evidence="2" type="ORF">AJ80_05213</name>
</gene>
<feature type="signal peptide" evidence="1">
    <location>
        <begin position="1"/>
        <end position="18"/>
    </location>
</feature>
<evidence type="ECO:0000256" key="1">
    <source>
        <dbReference type="SAM" id="SignalP"/>
    </source>
</evidence>
<accession>A0A2B7Y5R4</accession>
<name>A0A2B7Y5R4_POLH7</name>
<feature type="chain" id="PRO_5012044235" evidence="1">
    <location>
        <begin position="19"/>
        <end position="78"/>
    </location>
</feature>
<dbReference type="Proteomes" id="UP000224634">
    <property type="component" value="Unassembled WGS sequence"/>
</dbReference>
<evidence type="ECO:0000313" key="3">
    <source>
        <dbReference type="Proteomes" id="UP000224634"/>
    </source>
</evidence>
<keyword evidence="1" id="KW-0732">Signal</keyword>
<dbReference type="AlphaFoldDB" id="A0A2B7Y5R4"/>
<sequence length="78" mass="8256">MRFSYLSVFALVATLGAATPVVYTEADLPDILSKLAEGIPISDGVIIIGPPTRTVIPLPTRPGGPTRTVIGYTLEFLN</sequence>
<dbReference type="EMBL" id="PDNA01000074">
    <property type="protein sequence ID" value="PGH16363.1"/>
    <property type="molecule type" value="Genomic_DNA"/>
</dbReference>
<reference evidence="2 3" key="1">
    <citation type="submission" date="2017-10" db="EMBL/GenBank/DDBJ databases">
        <title>Comparative genomics in systemic dimorphic fungi from Ajellomycetaceae.</title>
        <authorList>
            <person name="Munoz J.F."/>
            <person name="Mcewen J.G."/>
            <person name="Clay O.K."/>
            <person name="Cuomo C.A."/>
        </authorList>
    </citation>
    <scope>NUCLEOTIDE SEQUENCE [LARGE SCALE GENOMIC DNA]</scope>
    <source>
        <strain evidence="2 3">UAMH7299</strain>
    </source>
</reference>
<proteinExistence type="predicted"/>
<protein>
    <submittedName>
        <fullName evidence="2">Uncharacterized protein</fullName>
    </submittedName>
</protein>
<organism evidence="2 3">
    <name type="scientific">Polytolypa hystricis (strain UAMH7299)</name>
    <dbReference type="NCBI Taxonomy" id="1447883"/>
    <lineage>
        <taxon>Eukaryota</taxon>
        <taxon>Fungi</taxon>
        <taxon>Dikarya</taxon>
        <taxon>Ascomycota</taxon>
        <taxon>Pezizomycotina</taxon>
        <taxon>Eurotiomycetes</taxon>
        <taxon>Eurotiomycetidae</taxon>
        <taxon>Onygenales</taxon>
        <taxon>Onygenales incertae sedis</taxon>
        <taxon>Polytolypa</taxon>
    </lineage>
</organism>
<evidence type="ECO:0000313" key="2">
    <source>
        <dbReference type="EMBL" id="PGH16363.1"/>
    </source>
</evidence>
<comment type="caution">
    <text evidence="2">The sequence shown here is derived from an EMBL/GenBank/DDBJ whole genome shotgun (WGS) entry which is preliminary data.</text>
</comment>
<keyword evidence="3" id="KW-1185">Reference proteome</keyword>